<evidence type="ECO:0000313" key="2">
    <source>
        <dbReference type="EMBL" id="RUS95812.1"/>
    </source>
</evidence>
<organism evidence="2 3">
    <name type="scientific">Trichormus variabilis SAG 1403-4b</name>
    <dbReference type="NCBI Taxonomy" id="447716"/>
    <lineage>
        <taxon>Bacteria</taxon>
        <taxon>Bacillati</taxon>
        <taxon>Cyanobacteriota</taxon>
        <taxon>Cyanophyceae</taxon>
        <taxon>Nostocales</taxon>
        <taxon>Nostocaceae</taxon>
        <taxon>Trichormus</taxon>
    </lineage>
</organism>
<evidence type="ECO:0000259" key="1">
    <source>
        <dbReference type="Pfam" id="PF18546"/>
    </source>
</evidence>
<proteinExistence type="predicted"/>
<reference evidence="2 3" key="1">
    <citation type="journal article" date="2019" name="Genome Biol. Evol.">
        <title>Day and night: Metabolic profiles and evolutionary relationships of six axenic non-marine cyanobacteria.</title>
        <authorList>
            <person name="Will S.E."/>
            <person name="Henke P."/>
            <person name="Boedeker C."/>
            <person name="Huang S."/>
            <person name="Brinkmann H."/>
            <person name="Rohde M."/>
            <person name="Jarek M."/>
            <person name="Friedl T."/>
            <person name="Seufert S."/>
            <person name="Schumacher M."/>
            <person name="Overmann J."/>
            <person name="Neumann-Schaal M."/>
            <person name="Petersen J."/>
        </authorList>
    </citation>
    <scope>NUCLEOTIDE SEQUENCE [LARGE SCALE GENOMIC DNA]</scope>
    <source>
        <strain evidence="2 3">SAG 1403-4b</strain>
    </source>
</reference>
<dbReference type="InterPro" id="IPR041359">
    <property type="entry name" value="MetOD1"/>
</dbReference>
<comment type="caution">
    <text evidence="2">The sequence shown here is derived from an EMBL/GenBank/DDBJ whole genome shotgun (WGS) entry which is preliminary data.</text>
</comment>
<dbReference type="AlphaFoldDB" id="A0A3S1A910"/>
<dbReference type="EMBL" id="RSCM01000009">
    <property type="protein sequence ID" value="RUS95812.1"/>
    <property type="molecule type" value="Genomic_DNA"/>
</dbReference>
<protein>
    <recommendedName>
        <fullName evidence="1">Metanogen output domain-containing protein</fullName>
    </recommendedName>
</protein>
<dbReference type="Pfam" id="PF18546">
    <property type="entry name" value="MetOD1"/>
    <property type="match status" value="1"/>
</dbReference>
<keyword evidence="3" id="KW-1185">Reference proteome</keyword>
<accession>A0A3S1A910</accession>
<dbReference type="Proteomes" id="UP000276103">
    <property type="component" value="Unassembled WGS sequence"/>
</dbReference>
<gene>
    <name evidence="2" type="ORF">DSM107003_29880</name>
</gene>
<name>A0A3S1A910_ANAVA</name>
<evidence type="ECO:0000313" key="3">
    <source>
        <dbReference type="Proteomes" id="UP000276103"/>
    </source>
</evidence>
<sequence length="210" mass="23576">MEIKVALIINEIVAYKPFLGTIEVQFPKMVSKFMNQYPKQSLDNINLPLERDVFLRTLIRELSGTLQDVVGLEEAAGFISVVGESMGRQINQDYKSALQVSNLDRKQVVEVLIDLKKRIQGGFYVIEENDEKIVFGNHICPFAEKVIDRPAMCMMTSNVFGAITSDNLGYAKVELQETIAEGADGCKIVVYLKTTLESEDAPGREYFRGL</sequence>
<feature type="domain" description="Metanogen output" evidence="1">
    <location>
        <begin position="59"/>
        <end position="189"/>
    </location>
</feature>